<keyword evidence="2" id="KW-0812">Transmembrane</keyword>
<feature type="transmembrane region" description="Helical" evidence="2">
    <location>
        <begin position="528"/>
        <end position="550"/>
    </location>
</feature>
<feature type="transmembrane region" description="Helical" evidence="2">
    <location>
        <begin position="815"/>
        <end position="834"/>
    </location>
</feature>
<evidence type="ECO:0000256" key="2">
    <source>
        <dbReference type="SAM" id="Phobius"/>
    </source>
</evidence>
<feature type="transmembrane region" description="Helical" evidence="2">
    <location>
        <begin position="571"/>
        <end position="593"/>
    </location>
</feature>
<evidence type="ECO:0000313" key="4">
    <source>
        <dbReference type="Proteomes" id="UP000681340"/>
    </source>
</evidence>
<feature type="compositionally biased region" description="Basic residues" evidence="1">
    <location>
        <begin position="153"/>
        <end position="162"/>
    </location>
</feature>
<keyword evidence="2" id="KW-1133">Transmembrane helix</keyword>
<evidence type="ECO:0000256" key="1">
    <source>
        <dbReference type="SAM" id="MobiDB-lite"/>
    </source>
</evidence>
<feature type="transmembrane region" description="Helical" evidence="2">
    <location>
        <begin position="730"/>
        <end position="750"/>
    </location>
</feature>
<keyword evidence="4" id="KW-1185">Reference proteome</keyword>
<proteinExistence type="predicted"/>
<feature type="transmembrane region" description="Helical" evidence="2">
    <location>
        <begin position="870"/>
        <end position="891"/>
    </location>
</feature>
<feature type="transmembrane region" description="Helical" evidence="2">
    <location>
        <begin position="755"/>
        <end position="772"/>
    </location>
</feature>
<comment type="caution">
    <text evidence="3">The sequence shown here is derived from an EMBL/GenBank/DDBJ whole genome shotgun (WGS) entry which is preliminary data.</text>
</comment>
<gene>
    <name evidence="3" type="ORF">Aau02nite_10940</name>
</gene>
<feature type="transmembrane region" description="Helical" evidence="2">
    <location>
        <begin position="706"/>
        <end position="724"/>
    </location>
</feature>
<feature type="transmembrane region" description="Helical" evidence="2">
    <location>
        <begin position="633"/>
        <end position="655"/>
    </location>
</feature>
<feature type="region of interest" description="Disordered" evidence="1">
    <location>
        <begin position="1"/>
        <end position="201"/>
    </location>
</feature>
<protein>
    <submittedName>
        <fullName evidence="3">Uncharacterized protein</fullName>
    </submittedName>
</protein>
<organism evidence="3 4">
    <name type="scientific">Actinoplanes auranticolor</name>
    <dbReference type="NCBI Taxonomy" id="47988"/>
    <lineage>
        <taxon>Bacteria</taxon>
        <taxon>Bacillati</taxon>
        <taxon>Actinomycetota</taxon>
        <taxon>Actinomycetes</taxon>
        <taxon>Micromonosporales</taxon>
        <taxon>Micromonosporaceae</taxon>
        <taxon>Actinoplanes</taxon>
    </lineage>
</organism>
<name>A0A919S4T3_9ACTN</name>
<feature type="compositionally biased region" description="Low complexity" evidence="1">
    <location>
        <begin position="21"/>
        <end position="33"/>
    </location>
</feature>
<sequence length="937" mass="94950">MSEPDPGTTAPEPDDDPTPGAPASGSTPGPAATESARTHAPDPDKPADADRAAAPEVAATEAGPLPSGDEDPATRKSGELGDPAAQKAAAAVGRDGGALSDPAGQQPETAESESSPEPGGPDREPAGGKSRKPGDPGQETAGRKPGSPGRQAAGRKSRKPARKPGSVRPRRTTAEARGSWPARVRNTLRRGIRPDSAPPSRMRRGRTWLPYLLIVLAAAASIAGLAVRPATGAPQDTADYVILAGAAGLRWDDLDPQRTPALWQEASRGSIGWLSVRSAHSTTCPADGWLTLGAGNYAIWANTRVDRQCPPVQPVLTQPDAIGANLPELGGVVRGNQDNQPYGALPGALAESVRCTVAVGPGAAVAAARPFGRVDRYAPSLPDDPRRLLSDCVLSVVDLGTVSGSGTARQALVARADATLARIIAARPERSLIMVAGVSDTDTTSRLHVAIAEGPGWQGGWLTSAGTGRDGYLQLVDLAPTVLSALGRPSPEGRFSGFSALSVPGRPADPAEAVGGENNADKRAGAQLGIAGIYFSGLGAVQLAVFLLVVPLMIRARRHAGPTGPAAAPRLLVLGAEVLLIAVALAIPAALLADAAPWWRAGRPGIVFAALTFALMLAGTVAVRLAPRYPRTLWPMGVVSAVGAAVVGFDLLTGAQLQLNGVAGYSAIEGARYSGVGSVGLGVFVAGMLFLAGCVAQWVRRPWRPVVVVMVGGLAVVMVGSPYLGADPVGAIAVTAGVCVAAAISTGGWLTFPRFAWAALAGLAVTIGFAVLDLRRPELEQGSLGRALTALGEGTAGPAIQRAATSNAHALDSPLTLLAVIGVLMLAFSQFSPWGGLNRVFGLHPALRAALAGTTVATMIAGVLGGAAFAVAGAAAAVAVPLAVLTTLRVLGHAADRTRPEGGTDGPGGPGLSMRPGPVTPPPGDKSDSAGVTVRQR</sequence>
<dbReference type="AlphaFoldDB" id="A0A919S4T3"/>
<feature type="transmembrane region" description="Helical" evidence="2">
    <location>
        <begin position="605"/>
        <end position="626"/>
    </location>
</feature>
<feature type="compositionally biased region" description="Basic and acidic residues" evidence="1">
    <location>
        <begin position="36"/>
        <end position="53"/>
    </location>
</feature>
<dbReference type="EMBL" id="BOQL01000013">
    <property type="protein sequence ID" value="GIM64523.1"/>
    <property type="molecule type" value="Genomic_DNA"/>
</dbReference>
<feature type="transmembrane region" description="Helical" evidence="2">
    <location>
        <begin position="675"/>
        <end position="699"/>
    </location>
</feature>
<keyword evidence="2" id="KW-0472">Membrane</keyword>
<feature type="transmembrane region" description="Helical" evidence="2">
    <location>
        <begin position="846"/>
        <end position="864"/>
    </location>
</feature>
<reference evidence="3" key="1">
    <citation type="submission" date="2021-03" db="EMBL/GenBank/DDBJ databases">
        <title>Whole genome shotgun sequence of Actinoplanes auranticolor NBRC 12245.</title>
        <authorList>
            <person name="Komaki H."/>
            <person name="Tamura T."/>
        </authorList>
    </citation>
    <scope>NUCLEOTIDE SEQUENCE</scope>
    <source>
        <strain evidence="3">NBRC 12245</strain>
    </source>
</reference>
<evidence type="ECO:0000313" key="3">
    <source>
        <dbReference type="EMBL" id="GIM64523.1"/>
    </source>
</evidence>
<dbReference type="Proteomes" id="UP000681340">
    <property type="component" value="Unassembled WGS sequence"/>
</dbReference>
<accession>A0A919S4T3</accession>
<feature type="compositionally biased region" description="Low complexity" evidence="1">
    <location>
        <begin position="1"/>
        <end position="11"/>
    </location>
</feature>
<feature type="region of interest" description="Disordered" evidence="1">
    <location>
        <begin position="896"/>
        <end position="937"/>
    </location>
</feature>